<dbReference type="GO" id="GO:0006508">
    <property type="term" value="P:proteolysis"/>
    <property type="evidence" value="ECO:0007669"/>
    <property type="project" value="UniProtKB-UniRule"/>
</dbReference>
<feature type="active site" evidence="6">
    <location>
        <position position="367"/>
    </location>
</feature>
<keyword evidence="2 6" id="KW-0479">Metal-binding</keyword>
<keyword evidence="5 6" id="KW-0482">Metalloprotease</keyword>
<keyword evidence="1 6" id="KW-0645">Protease</keyword>
<feature type="binding site" evidence="6">
    <location>
        <position position="370"/>
    </location>
    <ligand>
        <name>Zn(2+)</name>
        <dbReference type="ChEBI" id="CHEBI:29105"/>
        <note>catalytic</note>
    </ligand>
</feature>
<keyword evidence="11" id="KW-1185">Reference proteome</keyword>
<dbReference type="STRING" id="1891224.BBP83_09245"/>
<feature type="binding site" evidence="6">
    <location>
        <position position="366"/>
    </location>
    <ligand>
        <name>Zn(2+)</name>
        <dbReference type="ChEBI" id="CHEBI:29105"/>
        <note>catalytic</note>
    </ligand>
</feature>
<keyword evidence="4 6" id="KW-0862">Zinc</keyword>
<dbReference type="Pfam" id="PF12561">
    <property type="entry name" value="TagA"/>
    <property type="match status" value="1"/>
</dbReference>
<keyword evidence="8" id="KW-0732">Signal</keyword>
<evidence type="ECO:0000313" key="10">
    <source>
        <dbReference type="EMBL" id="ODA12733.1"/>
    </source>
</evidence>
<feature type="chain" id="PRO_5008671671" evidence="8">
    <location>
        <begin position="20"/>
        <end position="903"/>
    </location>
</feature>
<evidence type="ECO:0000259" key="9">
    <source>
        <dbReference type="PROSITE" id="PS51694"/>
    </source>
</evidence>
<dbReference type="InterPro" id="IPR051256">
    <property type="entry name" value="Dictomallein"/>
</dbReference>
<proteinExistence type="predicted"/>
<gene>
    <name evidence="10" type="ORF">BBP83_09245</name>
</gene>
<dbReference type="GO" id="GO:0016740">
    <property type="term" value="F:transferase activity"/>
    <property type="evidence" value="ECO:0007669"/>
    <property type="project" value="UniProtKB-KW"/>
</dbReference>
<feature type="signal peptide" evidence="8">
    <location>
        <begin position="1"/>
        <end position="19"/>
    </location>
</feature>
<dbReference type="InterPro" id="IPR000772">
    <property type="entry name" value="Ricin_B_lectin"/>
</dbReference>
<dbReference type="EMBL" id="MBDL01000010">
    <property type="protein sequence ID" value="ODA12733.1"/>
    <property type="molecule type" value="Genomic_DNA"/>
</dbReference>
<dbReference type="PANTHER" id="PTHR39540">
    <property type="match status" value="1"/>
</dbReference>
<sequence length="903" mass="100388">MQFKLKLLAICTLSAMLMACGGGSNSENNDSTPPADGDGNQKPPLIPKYPEPKTDTFPDAVLGYFDFNKEGTTRVIKNDLSGDFQAMVQFAQSHTVSPNGNEANLMPRLASEREALLLITPTAEMGKLESLTAEIYQNEKLLRTIELNDPSLIPISDQNNTDDRPRVQYSKRAWSAVLNWDEVRPGLNIRIVDTKSNKSGSLGASNIDFSAPGELLVQNIRIGMLTPPIPTDHHYMLNQPEIAGSDYFQTMPAAKMTVSQYDDIFLPKVMISSGKIYDTVSDDIGGGHSGDMRENVGKSTFSVGINLANWGVTSASMQSQQQPQLTQSVVAHHSRGLYQNGPVNHGLSGGNGMLTLDYSSGNEFSHEIGHHYGMGHYDGLKDGNYFWTAHHADSGWGYIGYRNMMHGNLNWTKTNIDQDLRNGEAIFLNKYRYGRDAQSDGFPTGSISKYTYYTGYNTQRRIQPHFEARHIWDETSPSGYKKWNKDTREMENSNPPIPGSNEVWYNSSNGYYLKPKQFGVPVFTILGGYDPVNKVGLLYKEARGNWGNVFDLPKTNPNAMTANCWINVKFYTGKNEENIALAPQRMQANSVNKLHVNLAQSDQPKSVDLYCKDEGQVAQKLSSIEIPIYSNNLPKPVVIGKESGYSALRKIELPELEAELMSQVDKPIVTLSPRGIELYRSYRLHGQELSMTAQQQMQRYTQQQNQLYRLNRWVNAYANDLRSGNQDAQVAFTDFVNKIDLSNEAPLANSAPLILPAMRNSCLKAEELATGKISAYISGKNGCTGEASEKWIYDAMGKIHNEKYVDHCLSSSMELTPCRNDTASQIWTMDDTKQQIRQGNQCLDLHGGRAPDDNGRGIATRYACSGTSNQRWTMLQSNNSLILSAAPNQNLALITSSLSKANP</sequence>
<evidence type="ECO:0000256" key="5">
    <source>
        <dbReference type="ARBA" id="ARBA00023049"/>
    </source>
</evidence>
<feature type="region of interest" description="Disordered" evidence="7">
    <location>
        <begin position="24"/>
        <end position="54"/>
    </location>
</feature>
<evidence type="ECO:0000256" key="1">
    <source>
        <dbReference type="ARBA" id="ARBA00022670"/>
    </source>
</evidence>
<evidence type="ECO:0000256" key="7">
    <source>
        <dbReference type="SAM" id="MobiDB-lite"/>
    </source>
</evidence>
<dbReference type="PROSITE" id="PS51694">
    <property type="entry name" value="PEPTIDASE_M66"/>
    <property type="match status" value="1"/>
</dbReference>
<evidence type="ECO:0000256" key="2">
    <source>
        <dbReference type="ARBA" id="ARBA00022723"/>
    </source>
</evidence>
<comment type="cofactor">
    <cofactor evidence="6">
        <name>Zn(2+)</name>
        <dbReference type="ChEBI" id="CHEBI:29105"/>
    </cofactor>
    <text evidence="6">Binds 1 zinc ion per subunit.</text>
</comment>
<dbReference type="Proteomes" id="UP000186553">
    <property type="component" value="Unassembled WGS sequence"/>
</dbReference>
<dbReference type="Pfam" id="PF00652">
    <property type="entry name" value="Ricin_B_lectin"/>
    <property type="match status" value="1"/>
</dbReference>
<evidence type="ECO:0000256" key="4">
    <source>
        <dbReference type="ARBA" id="ARBA00022833"/>
    </source>
</evidence>
<dbReference type="InterPro" id="IPR019503">
    <property type="entry name" value="Peptidase_M66_dom"/>
</dbReference>
<dbReference type="InterPro" id="IPR035992">
    <property type="entry name" value="Ricin_B-like_lectins"/>
</dbReference>
<evidence type="ECO:0000313" key="11">
    <source>
        <dbReference type="Proteomes" id="UP000186553"/>
    </source>
</evidence>
<keyword evidence="10" id="KW-0808">Transferase</keyword>
<dbReference type="RefSeq" id="WP_068888177.1">
    <property type="nucleotide sequence ID" value="NZ_CBCRUU010000004.1"/>
</dbReference>
<dbReference type="PANTHER" id="PTHR39540:SF1">
    <property type="entry name" value="DICTOMALLEIN-1-RELATED"/>
    <property type="match status" value="1"/>
</dbReference>
<name>A0A1C3CVM4_9GAMM</name>
<comment type="caution">
    <text evidence="10">The sequence shown here is derived from an EMBL/GenBank/DDBJ whole genome shotgun (WGS) entry which is preliminary data.</text>
</comment>
<feature type="domain" description="Peptidase M66" evidence="9">
    <location>
        <begin position="214"/>
        <end position="471"/>
    </location>
</feature>
<organism evidence="10 11">
    <name type="scientific">Acinetobacter celticus</name>
    <dbReference type="NCBI Taxonomy" id="1891224"/>
    <lineage>
        <taxon>Bacteria</taxon>
        <taxon>Pseudomonadati</taxon>
        <taxon>Pseudomonadota</taxon>
        <taxon>Gammaproteobacteria</taxon>
        <taxon>Moraxellales</taxon>
        <taxon>Moraxellaceae</taxon>
        <taxon>Acinetobacter</taxon>
    </lineage>
</organism>
<dbReference type="Gene3D" id="2.80.10.50">
    <property type="match status" value="1"/>
</dbReference>
<dbReference type="PROSITE" id="PS50231">
    <property type="entry name" value="RICIN_B_LECTIN"/>
    <property type="match status" value="1"/>
</dbReference>
<feature type="binding site" evidence="6">
    <location>
        <position position="376"/>
    </location>
    <ligand>
        <name>Zn(2+)</name>
        <dbReference type="ChEBI" id="CHEBI:29105"/>
        <note>catalytic</note>
    </ligand>
</feature>
<keyword evidence="3 6" id="KW-0378">Hydrolase</keyword>
<dbReference type="PROSITE" id="PS51257">
    <property type="entry name" value="PROKAR_LIPOPROTEIN"/>
    <property type="match status" value="1"/>
</dbReference>
<accession>A0A1C3CVM4</accession>
<dbReference type="GO" id="GO:0046872">
    <property type="term" value="F:metal ion binding"/>
    <property type="evidence" value="ECO:0007669"/>
    <property type="project" value="UniProtKB-UniRule"/>
</dbReference>
<evidence type="ECO:0000256" key="3">
    <source>
        <dbReference type="ARBA" id="ARBA00022801"/>
    </source>
</evidence>
<dbReference type="GO" id="GO:0004222">
    <property type="term" value="F:metalloendopeptidase activity"/>
    <property type="evidence" value="ECO:0007669"/>
    <property type="project" value="UniProtKB-UniRule"/>
</dbReference>
<evidence type="ECO:0000256" key="6">
    <source>
        <dbReference type="PROSITE-ProRule" id="PRU01031"/>
    </source>
</evidence>
<protein>
    <submittedName>
        <fullName evidence="10">Glycosyl transferase</fullName>
    </submittedName>
</protein>
<evidence type="ECO:0000256" key="8">
    <source>
        <dbReference type="SAM" id="SignalP"/>
    </source>
</evidence>
<reference evidence="10 11" key="1">
    <citation type="submission" date="2016-07" db="EMBL/GenBank/DDBJ databases">
        <title>Acinetobacter sp. ANC 4603.</title>
        <authorList>
            <person name="Radolfova-Krizova L."/>
            <person name="Nemec A."/>
        </authorList>
    </citation>
    <scope>NUCLEOTIDE SEQUENCE [LARGE SCALE GENOMIC DNA]</scope>
    <source>
        <strain evidence="10 11">ANC 4603</strain>
    </source>
</reference>
<dbReference type="InterPro" id="IPR022218">
    <property type="entry name" value="TagA_dom"/>
</dbReference>
<dbReference type="OrthoDB" id="6229465at2"/>
<dbReference type="SUPFAM" id="SSF50370">
    <property type="entry name" value="Ricin B-like lectins"/>
    <property type="match status" value="1"/>
</dbReference>
<dbReference type="AlphaFoldDB" id="A0A1C3CVM4"/>
<dbReference type="Pfam" id="PF10462">
    <property type="entry name" value="Peptidase_M66"/>
    <property type="match status" value="1"/>
</dbReference>